<dbReference type="Proteomes" id="UP001153365">
    <property type="component" value="Unassembled WGS sequence"/>
</dbReference>
<keyword evidence="2" id="KW-1133">Transmembrane helix</keyword>
<organism evidence="3 4">
    <name type="scientific">Phakopsora pachyrhizi</name>
    <name type="common">Asian soybean rust disease fungus</name>
    <dbReference type="NCBI Taxonomy" id="170000"/>
    <lineage>
        <taxon>Eukaryota</taxon>
        <taxon>Fungi</taxon>
        <taxon>Dikarya</taxon>
        <taxon>Basidiomycota</taxon>
        <taxon>Pucciniomycotina</taxon>
        <taxon>Pucciniomycetes</taxon>
        <taxon>Pucciniales</taxon>
        <taxon>Phakopsoraceae</taxon>
        <taxon>Phakopsora</taxon>
    </lineage>
</organism>
<dbReference type="AlphaFoldDB" id="A0AAV0BT28"/>
<keyword evidence="2" id="KW-0812">Transmembrane</keyword>
<comment type="caution">
    <text evidence="3">The sequence shown here is derived from an EMBL/GenBank/DDBJ whole genome shotgun (WGS) entry which is preliminary data.</text>
</comment>
<proteinExistence type="predicted"/>
<reference evidence="3" key="1">
    <citation type="submission" date="2022-06" db="EMBL/GenBank/DDBJ databases">
        <authorList>
            <consortium name="SYNGENTA / RWTH Aachen University"/>
        </authorList>
    </citation>
    <scope>NUCLEOTIDE SEQUENCE</scope>
</reference>
<feature type="transmembrane region" description="Helical" evidence="2">
    <location>
        <begin position="25"/>
        <end position="43"/>
    </location>
</feature>
<dbReference type="EMBL" id="CALTRL010006056">
    <property type="protein sequence ID" value="CAH7689267.1"/>
    <property type="molecule type" value="Genomic_DNA"/>
</dbReference>
<accession>A0AAV0BT28</accession>
<evidence type="ECO:0000313" key="3">
    <source>
        <dbReference type="EMBL" id="CAH7689267.1"/>
    </source>
</evidence>
<protein>
    <submittedName>
        <fullName evidence="3">Expressed protein</fullName>
    </submittedName>
</protein>
<keyword evidence="4" id="KW-1185">Reference proteome</keyword>
<evidence type="ECO:0000256" key="2">
    <source>
        <dbReference type="SAM" id="Phobius"/>
    </source>
</evidence>
<evidence type="ECO:0000256" key="1">
    <source>
        <dbReference type="SAM" id="MobiDB-lite"/>
    </source>
</evidence>
<name>A0AAV0BT28_PHAPC</name>
<keyword evidence="2" id="KW-0472">Membrane</keyword>
<gene>
    <name evidence="3" type="ORF">PPACK8108_LOCUS24308</name>
</gene>
<sequence>MISNEIKLFIDHFMIFSKQFHSKMFSLRVFFIFWLSSSIILLGKGVQGSFPFNWFGEAEEHVAHDSASWNSRDLNNLQPNIHNDNQNHMAPSTDPVSWDYSQQEPGENVDWGAYEISPVDLWNSHADQPTNLQEVMSFNQGHPGNFAPFEDSSIYGQHHQKEAYPHAGSSQYQSSSSRIIPSMHSGDHDQNYVNSVPNFDEFRYPLGSSAPQPHQNLEISHDNQMTQDPAFHFAQGYFWNDPRLSEMSSNSGYQNHDRSSHHSGSTNAGAEIDHWGYSIDNESLNVATSNNLIGESTSSYYEVDYDSLDVKLKLIQTLKENFTKCSKQEVISRVTQIIPEGKTNYLRSIHERALNFIMKHISEVGPQVALGVEEPYDDIKTVTRANQKKHFIIEYTLAIEWTGHKSLKSKISEFVDNFITNNKDTIQLSLNSDGMELISLLGVTFMKIIAKNYPKTDVSKEFEDDDSLLHYTKAFWEFCFMDHGNIEEKLQKFFRTIGGPSRFDNTIDKYLITKLSRNGNTPVKIFPQVADKLKKNASQIEIYTYSWYFVFLRAMVYYPELIYIPNHLSGNQLKYFIEDGIMYYFEEGEEVLLLTKK</sequence>
<feature type="non-terminal residue" evidence="3">
    <location>
        <position position="597"/>
    </location>
</feature>
<evidence type="ECO:0000313" key="4">
    <source>
        <dbReference type="Proteomes" id="UP001153365"/>
    </source>
</evidence>
<feature type="region of interest" description="Disordered" evidence="1">
    <location>
        <begin position="248"/>
        <end position="267"/>
    </location>
</feature>